<evidence type="ECO:0000256" key="5">
    <source>
        <dbReference type="SAM" id="Phobius"/>
    </source>
</evidence>
<reference evidence="7 8" key="1">
    <citation type="submission" date="2018-07" db="EMBL/GenBank/DDBJ databases">
        <title>Arthrobacter sp. nov., isolated from raw cow's milk with high bacterial count.</title>
        <authorList>
            <person name="Hahne J."/>
            <person name="Isele D."/>
            <person name="Lipski A."/>
        </authorList>
    </citation>
    <scope>NUCLEOTIDE SEQUENCE [LARGE SCALE GENOMIC DNA]</scope>
    <source>
        <strain evidence="7 8">JZ R-35</strain>
    </source>
</reference>
<comment type="subcellular location">
    <subcellularLocation>
        <location evidence="1">Membrane</location>
        <topology evidence="1">Multi-pass membrane protein</topology>
    </subcellularLocation>
</comment>
<gene>
    <name evidence="7" type="ORF">DWB68_09155</name>
</gene>
<dbReference type="GO" id="GO:0016020">
    <property type="term" value="C:membrane"/>
    <property type="evidence" value="ECO:0007669"/>
    <property type="project" value="UniProtKB-SubCell"/>
</dbReference>
<proteinExistence type="predicted"/>
<evidence type="ECO:0000313" key="8">
    <source>
        <dbReference type="Proteomes" id="UP000265419"/>
    </source>
</evidence>
<protein>
    <submittedName>
        <fullName evidence="7">FUSC family protein</fullName>
    </submittedName>
</protein>
<evidence type="ECO:0000256" key="2">
    <source>
        <dbReference type="ARBA" id="ARBA00022692"/>
    </source>
</evidence>
<evidence type="ECO:0000256" key="1">
    <source>
        <dbReference type="ARBA" id="ARBA00004141"/>
    </source>
</evidence>
<keyword evidence="8" id="KW-1185">Reference proteome</keyword>
<feature type="transmembrane region" description="Helical" evidence="5">
    <location>
        <begin position="284"/>
        <end position="301"/>
    </location>
</feature>
<dbReference type="Pfam" id="PF13515">
    <property type="entry name" value="FUSC_2"/>
    <property type="match status" value="1"/>
</dbReference>
<feature type="transmembrane region" description="Helical" evidence="5">
    <location>
        <begin position="210"/>
        <end position="229"/>
    </location>
</feature>
<feature type="transmembrane region" description="Helical" evidence="5">
    <location>
        <begin position="112"/>
        <end position="133"/>
    </location>
</feature>
<dbReference type="RefSeq" id="WP_119424836.1">
    <property type="nucleotide sequence ID" value="NZ_QQXK01000016.1"/>
</dbReference>
<evidence type="ECO:0000256" key="3">
    <source>
        <dbReference type="ARBA" id="ARBA00022989"/>
    </source>
</evidence>
<evidence type="ECO:0000313" key="7">
    <source>
        <dbReference type="EMBL" id="RII42080.1"/>
    </source>
</evidence>
<keyword evidence="4 5" id="KW-0472">Membrane</keyword>
<feature type="transmembrane region" description="Helical" evidence="5">
    <location>
        <begin position="162"/>
        <end position="180"/>
    </location>
</feature>
<dbReference type="AlphaFoldDB" id="A0A399JAJ4"/>
<feature type="transmembrane region" description="Helical" evidence="5">
    <location>
        <begin position="87"/>
        <end position="106"/>
    </location>
</feature>
<feature type="transmembrane region" description="Helical" evidence="5">
    <location>
        <begin position="306"/>
        <end position="323"/>
    </location>
</feature>
<comment type="caution">
    <text evidence="7">The sequence shown here is derived from an EMBL/GenBank/DDBJ whole genome shotgun (WGS) entry which is preliminary data.</text>
</comment>
<feature type="transmembrane region" description="Helical" evidence="5">
    <location>
        <begin position="40"/>
        <end position="67"/>
    </location>
</feature>
<feature type="transmembrane region" description="Helical" evidence="5">
    <location>
        <begin position="235"/>
        <end position="252"/>
    </location>
</feature>
<organism evidence="7 8">
    <name type="scientific">Galactobacter valiniphilus</name>
    <dbReference type="NCBI Taxonomy" id="2676122"/>
    <lineage>
        <taxon>Bacteria</taxon>
        <taxon>Bacillati</taxon>
        <taxon>Actinomycetota</taxon>
        <taxon>Actinomycetes</taxon>
        <taxon>Micrococcales</taxon>
        <taxon>Micrococcaceae</taxon>
        <taxon>Galactobacter</taxon>
    </lineage>
</organism>
<dbReference type="EMBL" id="QQXK01000016">
    <property type="protein sequence ID" value="RII42080.1"/>
    <property type="molecule type" value="Genomic_DNA"/>
</dbReference>
<feature type="transmembrane region" description="Helical" evidence="5">
    <location>
        <begin position="335"/>
        <end position="355"/>
    </location>
</feature>
<dbReference type="Proteomes" id="UP000265419">
    <property type="component" value="Unassembled WGS sequence"/>
</dbReference>
<accession>A0A399JAJ4</accession>
<sequence>MTSTPALSPAPGDRFRLKNLFTLAPSNGDHWVGLRAGLGVLLPLLLLIALGRLDLAPYVVFGAFVGIYSRVPGHLDRLLMQLKAGGLMWLVVLLAWFSGSFLVRGANDPAGVWLLVGATTLVAGVASVLAGLLRLRPAGSMFHIFAFAAISSMPAQPPLGEGMFAATATIFLSLVLGQLGRLAPLHRTPWQVTPAPPLSRRMSRAIWQEGLAYMLAAGAAGAVAALVSGPLGMGHTYWAMVAAVVPLAGKSTRHRLVRAVHRVLGTGAGLILMALIVLLQPQPWVAVLIIGLMQFLAEVFVTRNYFWAQLFVTPLALVGTSLGKPLTTGILYDRAVETLIGVVIGVIVVVLMNAASRPQEHRVHILEAP</sequence>
<feature type="domain" description="Integral membrane bound transporter" evidence="6">
    <location>
        <begin position="224"/>
        <end position="348"/>
    </location>
</feature>
<evidence type="ECO:0000259" key="6">
    <source>
        <dbReference type="Pfam" id="PF13515"/>
    </source>
</evidence>
<name>A0A399JAJ4_9MICC</name>
<keyword evidence="3 5" id="KW-1133">Transmembrane helix</keyword>
<evidence type="ECO:0000256" key="4">
    <source>
        <dbReference type="ARBA" id="ARBA00023136"/>
    </source>
</evidence>
<feature type="transmembrane region" description="Helical" evidence="5">
    <location>
        <begin position="259"/>
        <end position="278"/>
    </location>
</feature>
<dbReference type="InterPro" id="IPR049453">
    <property type="entry name" value="Memb_transporter_dom"/>
</dbReference>
<keyword evidence="2 5" id="KW-0812">Transmembrane</keyword>